<evidence type="ECO:0000313" key="3">
    <source>
        <dbReference type="Proteomes" id="UP000253862"/>
    </source>
</evidence>
<evidence type="ECO:0008006" key="4">
    <source>
        <dbReference type="Google" id="ProtNLM"/>
    </source>
</evidence>
<keyword evidence="1" id="KW-0472">Membrane</keyword>
<dbReference type="RefSeq" id="WP_071629613.1">
    <property type="nucleotide sequence ID" value="NZ_CP022375.1"/>
</dbReference>
<keyword evidence="1" id="KW-0812">Transmembrane</keyword>
<dbReference type="Proteomes" id="UP000253862">
    <property type="component" value="Chromosome"/>
</dbReference>
<accession>A0A345JSQ5</accession>
<dbReference type="AlphaFoldDB" id="A0A345JSQ5"/>
<name>A0A345JSQ5_9GAMM</name>
<dbReference type="PROSITE" id="PS00409">
    <property type="entry name" value="PROKAR_NTER_METHYL"/>
    <property type="match status" value="1"/>
</dbReference>
<evidence type="ECO:0000313" key="2">
    <source>
        <dbReference type="EMBL" id="AXH30351.1"/>
    </source>
</evidence>
<evidence type="ECO:0000256" key="1">
    <source>
        <dbReference type="SAM" id="Phobius"/>
    </source>
</evidence>
<organism evidence="2 3">
    <name type="scientific">Francisella opportunistica</name>
    <dbReference type="NCBI Taxonomy" id="2016517"/>
    <lineage>
        <taxon>Bacteria</taxon>
        <taxon>Pseudomonadati</taxon>
        <taxon>Pseudomonadota</taxon>
        <taxon>Gammaproteobacteria</taxon>
        <taxon>Thiotrichales</taxon>
        <taxon>Francisellaceae</taxon>
        <taxon>Francisella</taxon>
    </lineage>
</organism>
<keyword evidence="1" id="KW-1133">Transmembrane helix</keyword>
<sequence length="113" mass="12615">MRIKKHKYLQGISLIEAIISISIILFILTAFSLLISSTIINNTLADKKVELIDTLDQRIEDYSMLGSFDTTSSGSITFSQSDVNENPNLIRFEASNTAFDISISKETTRANHD</sequence>
<gene>
    <name evidence="2" type="ORF">CGC43_07035</name>
</gene>
<dbReference type="OrthoDB" id="9977375at2"/>
<keyword evidence="3" id="KW-1185">Reference proteome</keyword>
<dbReference type="InterPro" id="IPR012902">
    <property type="entry name" value="N_methyl_site"/>
</dbReference>
<feature type="transmembrane region" description="Helical" evidence="1">
    <location>
        <begin position="12"/>
        <end position="35"/>
    </location>
</feature>
<reference evidence="2 3" key="1">
    <citation type="submission" date="2017-07" db="EMBL/GenBank/DDBJ databases">
        <title>Complete genome sequences and comparative analysis of the novel pathogen Francisella opportunistica.</title>
        <authorList>
            <person name="Dietrich E.A."/>
            <person name="Kingry L.C."/>
            <person name="Petersen J.M."/>
        </authorList>
    </citation>
    <scope>NUCLEOTIDE SEQUENCE [LARGE SCALE GENOMIC DNA]</scope>
    <source>
        <strain evidence="2 3">14-2155</strain>
    </source>
</reference>
<protein>
    <recommendedName>
        <fullName evidence="4">Type II secretion system protein</fullName>
    </recommendedName>
</protein>
<dbReference type="EMBL" id="CP022375">
    <property type="protein sequence ID" value="AXH30351.1"/>
    <property type="molecule type" value="Genomic_DNA"/>
</dbReference>
<proteinExistence type="predicted"/>